<keyword evidence="2" id="KW-1185">Reference proteome</keyword>
<accession>A0ABQ0N752</accession>
<dbReference type="Proteomes" id="UP000236162">
    <property type="component" value="Unassembled WGS sequence"/>
</dbReference>
<sequence length="146" mass="16688">MVKRAADMTNTGETQSVHWRSEQLQAFALADDFQVSPFYADGHTYGTPTWIWSVVVNHQLFIRAWNGPQSRWYRSAVKQQAGRIHLAEHNYTVYFAAIHDETLNVVIDQAYRQKYAGSPYLLPMLQAGPRLATVCVTPRCVNESEK</sequence>
<dbReference type="Pfam" id="PF10012">
    <property type="entry name" value="DUF2255"/>
    <property type="match status" value="1"/>
</dbReference>
<dbReference type="PIRSF" id="PIRSF028498">
    <property type="entry name" value="UCP028498"/>
    <property type="match status" value="1"/>
</dbReference>
<dbReference type="EMBL" id="BDOR01000001">
    <property type="protein sequence ID" value="GBF00926.1"/>
    <property type="molecule type" value="Genomic_DNA"/>
</dbReference>
<evidence type="ECO:0008006" key="3">
    <source>
        <dbReference type="Google" id="ProtNLM"/>
    </source>
</evidence>
<dbReference type="RefSeq" id="WP_021730867.1">
    <property type="nucleotide sequence ID" value="NZ_AVAI01000065.1"/>
</dbReference>
<reference evidence="1 2" key="1">
    <citation type="submission" date="2017-04" db="EMBL/GenBank/DDBJ databases">
        <title>In vitro and in silico characterization of Lactobacillus paraplantarum D2-1, a starter culture for soymilk fermentation.</title>
        <authorList>
            <person name="Endo A."/>
            <person name="Sasaki F."/>
            <person name="Maeno S."/>
            <person name="Kanesaki Y."/>
            <person name="Kubota E."/>
            <person name="Torres G.A."/>
            <person name="Tomita S."/>
            <person name="Nakagawa J."/>
        </authorList>
    </citation>
    <scope>NUCLEOTIDE SEQUENCE [LARGE SCALE GENOMIC DNA]</scope>
    <source>
        <strain evidence="1 2">D2-1</strain>
    </source>
</reference>
<evidence type="ECO:0000313" key="2">
    <source>
        <dbReference type="Proteomes" id="UP000236162"/>
    </source>
</evidence>
<organism evidence="1 2">
    <name type="scientific">Lactiplantibacillus paraplantarum</name>
    <dbReference type="NCBI Taxonomy" id="60520"/>
    <lineage>
        <taxon>Bacteria</taxon>
        <taxon>Bacillati</taxon>
        <taxon>Bacillota</taxon>
        <taxon>Bacilli</taxon>
        <taxon>Lactobacillales</taxon>
        <taxon>Lactobacillaceae</taxon>
        <taxon>Lactiplantibacillus</taxon>
    </lineage>
</organism>
<name>A0ABQ0N752_9LACO</name>
<comment type="caution">
    <text evidence="1">The sequence shown here is derived from an EMBL/GenBank/DDBJ whole genome shotgun (WGS) entry which is preliminary data.</text>
</comment>
<gene>
    <name evidence="1" type="ORF">LPPLD21_00428</name>
</gene>
<dbReference type="InterPro" id="IPR016888">
    <property type="entry name" value="UCP028498"/>
</dbReference>
<protein>
    <recommendedName>
        <fullName evidence="3">DUF2255 family protein</fullName>
    </recommendedName>
</protein>
<evidence type="ECO:0000313" key="1">
    <source>
        <dbReference type="EMBL" id="GBF00926.1"/>
    </source>
</evidence>
<proteinExistence type="predicted"/>
<dbReference type="GeneID" id="79807473"/>